<feature type="domain" description="Clr5" evidence="2">
    <location>
        <begin position="25"/>
        <end position="77"/>
    </location>
</feature>
<dbReference type="AlphaFoldDB" id="A0A2J6PXW5"/>
<feature type="region of interest" description="Disordered" evidence="1">
    <location>
        <begin position="1"/>
        <end position="23"/>
    </location>
</feature>
<keyword evidence="4" id="KW-1185">Reference proteome</keyword>
<proteinExistence type="predicted"/>
<dbReference type="OrthoDB" id="5308957at2759"/>
<name>A0A2J6PXW5_9HELO</name>
<gene>
    <name evidence="3" type="ORF">NA56DRAFT_222879</name>
</gene>
<sequence>MNLQDIVEPLPTTSQHSQGSRVSRAETWDSCKERIYEVYITKENTLSTTMKLFEKEYGLKACTRTWKSKLKEWKYDKYSTGKDKPIIISNVEERERDEERMTVNYPLPDRFMASAAMFRTVRNDCSLFFAARSAGLVRILVRDFPDGLKGEYVVEGRLSQSKIYPSCDYCPKFIGVYMMYYCKTCPSPLHIMMPRSCCCTCYSNKKPICLAQGHELHQIIISVPSECRIAKNTEEENWCNALNCGKKISGLYFREFRIKKTLHLAYFILRLLCL</sequence>
<protein>
    <recommendedName>
        <fullName evidence="2">Clr5 domain-containing protein</fullName>
    </recommendedName>
</protein>
<accession>A0A2J6PXW5</accession>
<evidence type="ECO:0000313" key="3">
    <source>
        <dbReference type="EMBL" id="PMD18883.1"/>
    </source>
</evidence>
<evidence type="ECO:0000256" key="1">
    <source>
        <dbReference type="SAM" id="MobiDB-lite"/>
    </source>
</evidence>
<dbReference type="Pfam" id="PF14420">
    <property type="entry name" value="Clr5"/>
    <property type="match status" value="1"/>
</dbReference>
<organism evidence="3 4">
    <name type="scientific">Hyaloscypha hepaticicola</name>
    <dbReference type="NCBI Taxonomy" id="2082293"/>
    <lineage>
        <taxon>Eukaryota</taxon>
        <taxon>Fungi</taxon>
        <taxon>Dikarya</taxon>
        <taxon>Ascomycota</taxon>
        <taxon>Pezizomycotina</taxon>
        <taxon>Leotiomycetes</taxon>
        <taxon>Helotiales</taxon>
        <taxon>Hyaloscyphaceae</taxon>
        <taxon>Hyaloscypha</taxon>
    </lineage>
</organism>
<evidence type="ECO:0000259" key="2">
    <source>
        <dbReference type="Pfam" id="PF14420"/>
    </source>
</evidence>
<dbReference type="Proteomes" id="UP000235672">
    <property type="component" value="Unassembled WGS sequence"/>
</dbReference>
<evidence type="ECO:0000313" key="4">
    <source>
        <dbReference type="Proteomes" id="UP000235672"/>
    </source>
</evidence>
<dbReference type="EMBL" id="KZ613492">
    <property type="protein sequence ID" value="PMD18883.1"/>
    <property type="molecule type" value="Genomic_DNA"/>
</dbReference>
<feature type="compositionally biased region" description="Polar residues" evidence="1">
    <location>
        <begin position="11"/>
        <end position="21"/>
    </location>
</feature>
<reference evidence="3 4" key="1">
    <citation type="submission" date="2016-05" db="EMBL/GenBank/DDBJ databases">
        <title>A degradative enzymes factory behind the ericoid mycorrhizal symbiosis.</title>
        <authorList>
            <consortium name="DOE Joint Genome Institute"/>
            <person name="Martino E."/>
            <person name="Morin E."/>
            <person name="Grelet G."/>
            <person name="Kuo A."/>
            <person name="Kohler A."/>
            <person name="Daghino S."/>
            <person name="Barry K."/>
            <person name="Choi C."/>
            <person name="Cichocki N."/>
            <person name="Clum A."/>
            <person name="Copeland A."/>
            <person name="Hainaut M."/>
            <person name="Haridas S."/>
            <person name="Labutti K."/>
            <person name="Lindquist E."/>
            <person name="Lipzen A."/>
            <person name="Khouja H.-R."/>
            <person name="Murat C."/>
            <person name="Ohm R."/>
            <person name="Olson A."/>
            <person name="Spatafora J."/>
            <person name="Veneault-Fourrey C."/>
            <person name="Henrissat B."/>
            <person name="Grigoriev I."/>
            <person name="Martin F."/>
            <person name="Perotto S."/>
        </authorList>
    </citation>
    <scope>NUCLEOTIDE SEQUENCE [LARGE SCALE GENOMIC DNA]</scope>
    <source>
        <strain evidence="3 4">UAMH 7357</strain>
    </source>
</reference>
<dbReference type="InterPro" id="IPR025676">
    <property type="entry name" value="Clr5_dom"/>
</dbReference>